<dbReference type="eggNOG" id="COG0604">
    <property type="taxonomic scope" value="Bacteria"/>
</dbReference>
<evidence type="ECO:0000313" key="2">
    <source>
        <dbReference type="EMBL" id="EDP94602.1"/>
    </source>
</evidence>
<gene>
    <name evidence="2" type="ORF">KAOT1_04275</name>
</gene>
<feature type="domain" description="Enoyl reductase (ER)" evidence="1">
    <location>
        <begin position="10"/>
        <end position="304"/>
    </location>
</feature>
<dbReference type="PANTHER" id="PTHR11695">
    <property type="entry name" value="ALCOHOL DEHYDROGENASE RELATED"/>
    <property type="match status" value="1"/>
</dbReference>
<dbReference type="InterPro" id="IPR050700">
    <property type="entry name" value="YIM1/Zinc_Alcohol_DH_Fams"/>
</dbReference>
<comment type="caution">
    <text evidence="2">The sequence shown here is derived from an EMBL/GenBank/DDBJ whole genome shotgun (WGS) entry which is preliminary data.</text>
</comment>
<dbReference type="OrthoDB" id="9787435at2"/>
<dbReference type="HOGENOM" id="CLU_026673_3_3_10"/>
<dbReference type="InterPro" id="IPR020843">
    <property type="entry name" value="ER"/>
</dbReference>
<dbReference type="EMBL" id="ABIB01000015">
    <property type="protein sequence ID" value="EDP94602.1"/>
    <property type="molecule type" value="Genomic_DNA"/>
</dbReference>
<accession>A9EA92</accession>
<dbReference type="AlphaFoldDB" id="A9EA92"/>
<evidence type="ECO:0000259" key="1">
    <source>
        <dbReference type="SMART" id="SM00829"/>
    </source>
</evidence>
<dbReference type="PANTHER" id="PTHR11695:SF648">
    <property type="entry name" value="ZINC-BINDING OXIDOREDUCTASE"/>
    <property type="match status" value="1"/>
</dbReference>
<dbReference type="STRING" id="391587.KAOT1_04275"/>
<dbReference type="Gene3D" id="3.40.50.720">
    <property type="entry name" value="NAD(P)-binding Rossmann-like Domain"/>
    <property type="match status" value="1"/>
</dbReference>
<dbReference type="RefSeq" id="WP_007093426.1">
    <property type="nucleotide sequence ID" value="NZ_CP142125.1"/>
</dbReference>
<proteinExistence type="predicted"/>
<dbReference type="Gene3D" id="3.90.180.10">
    <property type="entry name" value="Medium-chain alcohol dehydrogenases, catalytic domain"/>
    <property type="match status" value="1"/>
</dbReference>
<sequence length="308" mass="34156">MKAVIITKYGPPEVLEIRDIEKPQPKANEVLIKVHTTTAHAGDSRVRRSSPWIVVRLLFGFFKPKKNLIPGVELSGTIESVGPNATLFKKGDEVYGLTGLRLGSYAEYCCIPEKVKDGKQETRGIIKKTPSNLTLAECAVVPSAALTALKNLQKGKVTKGTSILINGASGSLGTYAIQLAKYYGAAVTAVCSGKNAELVKSIGADYVIDYTKEDFIKAGKKYDVVYDAVMKSTRFKCKKILKPKGIYLNNYWLPNIKEADMEIIHELIEKNELKPIIDRTYDMEDVVEAHKYLDTERKKGNVIIQIEK</sequence>
<dbReference type="Pfam" id="PF13602">
    <property type="entry name" value="ADH_zinc_N_2"/>
    <property type="match status" value="1"/>
</dbReference>
<dbReference type="SMART" id="SM00829">
    <property type="entry name" value="PKS_ER"/>
    <property type="match status" value="1"/>
</dbReference>
<dbReference type="Proteomes" id="UP000002945">
    <property type="component" value="Unassembled WGS sequence"/>
</dbReference>
<reference evidence="2 3" key="1">
    <citation type="journal article" date="2011" name="J. Bacteriol.">
        <title>Genome sequence of the algicidal bacterium Kordia algicida OT-1.</title>
        <authorList>
            <person name="Lee H.S."/>
            <person name="Kang S.G."/>
            <person name="Kwon K.K."/>
            <person name="Lee J.H."/>
            <person name="Kim S.J."/>
        </authorList>
    </citation>
    <scope>NUCLEOTIDE SEQUENCE [LARGE SCALE GENOMIC DNA]</scope>
    <source>
        <strain evidence="2 3">OT-1</strain>
    </source>
</reference>
<dbReference type="CDD" id="cd08267">
    <property type="entry name" value="MDR1"/>
    <property type="match status" value="1"/>
</dbReference>
<dbReference type="Pfam" id="PF08240">
    <property type="entry name" value="ADH_N"/>
    <property type="match status" value="1"/>
</dbReference>
<name>A9EA92_9FLAO</name>
<protein>
    <submittedName>
        <fullName evidence="2">Alcohol dehydrogenase, zinc containing</fullName>
    </submittedName>
</protein>
<keyword evidence="3" id="KW-1185">Reference proteome</keyword>
<dbReference type="SUPFAM" id="SSF51735">
    <property type="entry name" value="NAD(P)-binding Rossmann-fold domains"/>
    <property type="match status" value="1"/>
</dbReference>
<evidence type="ECO:0000313" key="3">
    <source>
        <dbReference type="Proteomes" id="UP000002945"/>
    </source>
</evidence>
<dbReference type="SUPFAM" id="SSF50129">
    <property type="entry name" value="GroES-like"/>
    <property type="match status" value="1"/>
</dbReference>
<dbReference type="InterPro" id="IPR013154">
    <property type="entry name" value="ADH-like_N"/>
</dbReference>
<dbReference type="InterPro" id="IPR011032">
    <property type="entry name" value="GroES-like_sf"/>
</dbReference>
<dbReference type="GO" id="GO:0016491">
    <property type="term" value="F:oxidoreductase activity"/>
    <property type="evidence" value="ECO:0007669"/>
    <property type="project" value="InterPro"/>
</dbReference>
<organism evidence="2 3">
    <name type="scientific">Kordia algicida OT-1</name>
    <dbReference type="NCBI Taxonomy" id="391587"/>
    <lineage>
        <taxon>Bacteria</taxon>
        <taxon>Pseudomonadati</taxon>
        <taxon>Bacteroidota</taxon>
        <taxon>Flavobacteriia</taxon>
        <taxon>Flavobacteriales</taxon>
        <taxon>Flavobacteriaceae</taxon>
        <taxon>Kordia</taxon>
    </lineage>
</organism>
<dbReference type="InterPro" id="IPR036291">
    <property type="entry name" value="NAD(P)-bd_dom_sf"/>
</dbReference>